<accession>A0ABM7VBC8</accession>
<protein>
    <submittedName>
        <fullName evidence="1">Aspartyl-tRNA amidotransferase subunit B</fullName>
    </submittedName>
</protein>
<dbReference type="EMBL" id="AP025292">
    <property type="protein sequence ID" value="BDC98014.1"/>
    <property type="molecule type" value="Genomic_DNA"/>
</dbReference>
<dbReference type="PANTHER" id="PTHR28055">
    <property type="entry name" value="ALTERED INHERITANCE OF MITOCHONDRIA PROTEIN 41, MITOCHONDRIAL"/>
    <property type="match status" value="1"/>
</dbReference>
<dbReference type="InterPro" id="IPR023168">
    <property type="entry name" value="GatB_Yqey_C_2"/>
</dbReference>
<keyword evidence="2" id="KW-1185">Reference proteome</keyword>
<name>A0ABM7VBC8_9BACT</name>
<dbReference type="InterPro" id="IPR042184">
    <property type="entry name" value="YqeY/Aim41_N"/>
</dbReference>
<evidence type="ECO:0000313" key="1">
    <source>
        <dbReference type="EMBL" id="BDC98014.1"/>
    </source>
</evidence>
<reference evidence="1 2" key="1">
    <citation type="submission" date="2021-12" db="EMBL/GenBank/DDBJ databases">
        <title>Genome sequencing of bacteria with rrn-lacking chromosome and rrn-plasmid.</title>
        <authorList>
            <person name="Anda M."/>
            <person name="Iwasaki W."/>
        </authorList>
    </citation>
    <scope>NUCLEOTIDE SEQUENCE [LARGE SCALE GENOMIC DNA]</scope>
    <source>
        <strain evidence="1 2">NBRC 101262</strain>
    </source>
</reference>
<dbReference type="PANTHER" id="PTHR28055:SF1">
    <property type="entry name" value="ALTERED INHERITANCE OF MITOCHONDRIA PROTEIN 41, MITOCHONDRIAL"/>
    <property type="match status" value="1"/>
</dbReference>
<evidence type="ECO:0000313" key="2">
    <source>
        <dbReference type="Proteomes" id="UP001354989"/>
    </source>
</evidence>
<sequence length="150" mass="16315">MSLKLKINDDIKTAMKAKQKDDLRALRAIKSMILLAETADGSTSELTEEQEIKMLQKAVKQRKESAQVYKEQGREDLAEVELVEVAVIEKYLPAQMGEEELQAKIAEIIAQVGAEGPKDMGKVMGAASKALAGQADGKSISTVVKSLLNK</sequence>
<proteinExistence type="predicted"/>
<dbReference type="Gene3D" id="1.10.10.410">
    <property type="match status" value="1"/>
</dbReference>
<dbReference type="InterPro" id="IPR019004">
    <property type="entry name" value="YqeY/Aim41"/>
</dbReference>
<dbReference type="Proteomes" id="UP001354989">
    <property type="component" value="Chromosome"/>
</dbReference>
<dbReference type="RefSeq" id="WP_332919782.1">
    <property type="nucleotide sequence ID" value="NZ_AP025292.1"/>
</dbReference>
<gene>
    <name evidence="1" type="ORF">PEPS_02950</name>
</gene>
<dbReference type="SUPFAM" id="SSF89095">
    <property type="entry name" value="GatB/YqeY motif"/>
    <property type="match status" value="1"/>
</dbReference>
<organism evidence="1 2">
    <name type="scientific">Persicobacter psychrovividus</name>
    <dbReference type="NCBI Taxonomy" id="387638"/>
    <lineage>
        <taxon>Bacteria</taxon>
        <taxon>Pseudomonadati</taxon>
        <taxon>Bacteroidota</taxon>
        <taxon>Cytophagia</taxon>
        <taxon>Cytophagales</taxon>
        <taxon>Persicobacteraceae</taxon>
        <taxon>Persicobacter</taxon>
    </lineage>
</organism>
<dbReference type="InterPro" id="IPR003789">
    <property type="entry name" value="Asn/Gln_tRNA_amidoTrase-B-like"/>
</dbReference>
<dbReference type="Gene3D" id="1.10.1510.10">
    <property type="entry name" value="Uncharacterised protein YqeY/AIM41 PF09424, N-terminal domain"/>
    <property type="match status" value="1"/>
</dbReference>
<dbReference type="Pfam" id="PF09424">
    <property type="entry name" value="YqeY"/>
    <property type="match status" value="1"/>
</dbReference>